<evidence type="ECO:0000313" key="2">
    <source>
        <dbReference type="EMBL" id="KAJ7728331.1"/>
    </source>
</evidence>
<dbReference type="PANTHER" id="PTHR40465:SF1">
    <property type="entry name" value="DUF6534 DOMAIN-CONTAINING PROTEIN"/>
    <property type="match status" value="1"/>
</dbReference>
<protein>
    <submittedName>
        <fullName evidence="2">Uncharacterized protein</fullName>
    </submittedName>
</protein>
<keyword evidence="1" id="KW-0812">Transmembrane</keyword>
<keyword evidence="1" id="KW-0472">Membrane</keyword>
<name>A0AAD7HTZ3_9AGAR</name>
<feature type="transmembrane region" description="Helical" evidence="1">
    <location>
        <begin position="119"/>
        <end position="143"/>
    </location>
</feature>
<dbReference type="EMBL" id="JARKIB010000173">
    <property type="protein sequence ID" value="KAJ7728331.1"/>
    <property type="molecule type" value="Genomic_DNA"/>
</dbReference>
<keyword evidence="3" id="KW-1185">Reference proteome</keyword>
<organism evidence="2 3">
    <name type="scientific">Mycena metata</name>
    <dbReference type="NCBI Taxonomy" id="1033252"/>
    <lineage>
        <taxon>Eukaryota</taxon>
        <taxon>Fungi</taxon>
        <taxon>Dikarya</taxon>
        <taxon>Basidiomycota</taxon>
        <taxon>Agaricomycotina</taxon>
        <taxon>Agaricomycetes</taxon>
        <taxon>Agaricomycetidae</taxon>
        <taxon>Agaricales</taxon>
        <taxon>Marasmiineae</taxon>
        <taxon>Mycenaceae</taxon>
        <taxon>Mycena</taxon>
    </lineage>
</organism>
<reference evidence="2" key="1">
    <citation type="submission" date="2023-03" db="EMBL/GenBank/DDBJ databases">
        <title>Massive genome expansion in bonnet fungi (Mycena s.s.) driven by repeated elements and novel gene families across ecological guilds.</title>
        <authorList>
            <consortium name="Lawrence Berkeley National Laboratory"/>
            <person name="Harder C.B."/>
            <person name="Miyauchi S."/>
            <person name="Viragh M."/>
            <person name="Kuo A."/>
            <person name="Thoen E."/>
            <person name="Andreopoulos B."/>
            <person name="Lu D."/>
            <person name="Skrede I."/>
            <person name="Drula E."/>
            <person name="Henrissat B."/>
            <person name="Morin E."/>
            <person name="Kohler A."/>
            <person name="Barry K."/>
            <person name="LaButti K."/>
            <person name="Morin E."/>
            <person name="Salamov A."/>
            <person name="Lipzen A."/>
            <person name="Mereny Z."/>
            <person name="Hegedus B."/>
            <person name="Baldrian P."/>
            <person name="Stursova M."/>
            <person name="Weitz H."/>
            <person name="Taylor A."/>
            <person name="Grigoriev I.V."/>
            <person name="Nagy L.G."/>
            <person name="Martin F."/>
            <person name="Kauserud H."/>
        </authorList>
    </citation>
    <scope>NUCLEOTIDE SEQUENCE</scope>
    <source>
        <strain evidence="2">CBHHK182m</strain>
    </source>
</reference>
<keyword evidence="1" id="KW-1133">Transmembrane helix</keyword>
<comment type="caution">
    <text evidence="2">The sequence shown here is derived from an EMBL/GenBank/DDBJ whole genome shotgun (WGS) entry which is preliminary data.</text>
</comment>
<evidence type="ECO:0000313" key="3">
    <source>
        <dbReference type="Proteomes" id="UP001215598"/>
    </source>
</evidence>
<evidence type="ECO:0000256" key="1">
    <source>
        <dbReference type="SAM" id="Phobius"/>
    </source>
</evidence>
<dbReference type="PANTHER" id="PTHR40465">
    <property type="entry name" value="CHROMOSOME 1, WHOLE GENOME SHOTGUN SEQUENCE"/>
    <property type="match status" value="1"/>
</dbReference>
<gene>
    <name evidence="2" type="ORF">B0H16DRAFT_1777737</name>
</gene>
<accession>A0AAD7HTZ3</accession>
<feature type="transmembrane region" description="Helical" evidence="1">
    <location>
        <begin position="15"/>
        <end position="35"/>
    </location>
</feature>
<dbReference type="Proteomes" id="UP001215598">
    <property type="component" value="Unassembled WGS sequence"/>
</dbReference>
<sequence>MSSFDPKTILGPFEVGILISYVLFGVMTSQTYIYYRRFIDDPPRLKVLVAFIWLCEVAHTACVGYTLYDYTISNHTNPERLAGAAPKSFDVAIVLSAVIGASVQGFFSFRIYVFSKKPFIPILIWIMALWHLLACIVLTGEGIQMTTMARYETKWGWLATACWSVSTVNDWTITATLVFLLHTRRTDVDKRTINDPTLSLADKVIQWCEVFLKRKRPENNLAPICRSFLNIHNHLLIACAALKNNKELALSANVGIFLRLVGERTGSKYDNRTFVIERVALFPRETSDAVAARTTWKYGNTDGEHSSPEEHSKMLVGYCMLPNGKLADTQLWLISIPRLYSHILPPNFDLHQYITHVNRGVTHFHASFWNISRDISDSELEVAEPPDSYCDYAFSHLQTVSGLKGQGVIGIQNEDGTRTPLFKRAQSGHIRKCAPGETDSDGPAAYKKLIADPSRIVKKIMVDLDAWYEIQDMALRLTEKRYPVETVQAQLLKYGAALD</sequence>
<feature type="transmembrane region" description="Helical" evidence="1">
    <location>
        <begin position="47"/>
        <end position="68"/>
    </location>
</feature>
<feature type="transmembrane region" description="Helical" evidence="1">
    <location>
        <begin position="88"/>
        <end position="107"/>
    </location>
</feature>
<proteinExistence type="predicted"/>
<dbReference type="AlphaFoldDB" id="A0AAD7HTZ3"/>